<accession>A0A914YJY2</accession>
<organism evidence="1 2">
    <name type="scientific">Panagrolaimus superbus</name>
    <dbReference type="NCBI Taxonomy" id="310955"/>
    <lineage>
        <taxon>Eukaryota</taxon>
        <taxon>Metazoa</taxon>
        <taxon>Ecdysozoa</taxon>
        <taxon>Nematoda</taxon>
        <taxon>Chromadorea</taxon>
        <taxon>Rhabditida</taxon>
        <taxon>Tylenchina</taxon>
        <taxon>Panagrolaimomorpha</taxon>
        <taxon>Panagrolaimoidea</taxon>
        <taxon>Panagrolaimidae</taxon>
        <taxon>Panagrolaimus</taxon>
    </lineage>
</organism>
<dbReference type="Proteomes" id="UP000887577">
    <property type="component" value="Unplaced"/>
</dbReference>
<proteinExistence type="predicted"/>
<protein>
    <submittedName>
        <fullName evidence="2">Uncharacterized protein</fullName>
    </submittedName>
</protein>
<dbReference type="WBParaSite" id="PSU_v2.g19629.t1">
    <property type="protein sequence ID" value="PSU_v2.g19629.t1"/>
    <property type="gene ID" value="PSU_v2.g19629"/>
</dbReference>
<reference evidence="2" key="1">
    <citation type="submission" date="2022-11" db="UniProtKB">
        <authorList>
            <consortium name="WormBaseParasite"/>
        </authorList>
    </citation>
    <scope>IDENTIFICATION</scope>
</reference>
<keyword evidence="1" id="KW-1185">Reference proteome</keyword>
<evidence type="ECO:0000313" key="1">
    <source>
        <dbReference type="Proteomes" id="UP000887577"/>
    </source>
</evidence>
<evidence type="ECO:0000313" key="2">
    <source>
        <dbReference type="WBParaSite" id="PSU_v2.g19629.t1"/>
    </source>
</evidence>
<dbReference type="AlphaFoldDB" id="A0A914YJY2"/>
<name>A0A914YJY2_9BILA</name>
<sequence length="137" mass="15687">MGKKPVYRRPTLSGFLSPEVEEERKEKETLRLRSCPPGQSFRFKTIYHGKFRSHSERNADGGYDIRRISSATSSVSQAIRQGGAKVVRVVRSASQMARRIASRRNPNTADRKFTAPSSATLEHFDKVLFRKKKYLKK</sequence>